<gene>
    <name evidence="2" type="ORF">Godav_016351</name>
</gene>
<keyword evidence="1" id="KW-0732">Signal</keyword>
<name>A0A7J8RRP4_GOSDV</name>
<evidence type="ECO:0000313" key="3">
    <source>
        <dbReference type="Proteomes" id="UP000593561"/>
    </source>
</evidence>
<feature type="signal peptide" evidence="1">
    <location>
        <begin position="1"/>
        <end position="28"/>
    </location>
</feature>
<dbReference type="Proteomes" id="UP000593561">
    <property type="component" value="Unassembled WGS sequence"/>
</dbReference>
<organism evidence="2 3">
    <name type="scientific">Gossypium davidsonii</name>
    <name type="common">Davidson's cotton</name>
    <name type="synonym">Gossypium klotzschianum subsp. davidsonii</name>
    <dbReference type="NCBI Taxonomy" id="34287"/>
    <lineage>
        <taxon>Eukaryota</taxon>
        <taxon>Viridiplantae</taxon>
        <taxon>Streptophyta</taxon>
        <taxon>Embryophyta</taxon>
        <taxon>Tracheophyta</taxon>
        <taxon>Spermatophyta</taxon>
        <taxon>Magnoliopsida</taxon>
        <taxon>eudicotyledons</taxon>
        <taxon>Gunneridae</taxon>
        <taxon>Pentapetalae</taxon>
        <taxon>rosids</taxon>
        <taxon>malvids</taxon>
        <taxon>Malvales</taxon>
        <taxon>Malvaceae</taxon>
        <taxon>Malvoideae</taxon>
        <taxon>Gossypium</taxon>
    </lineage>
</organism>
<sequence>MESWKKFSVVLVTMAVLLTATMPPMATAARKEAVTLPADSSSTATLVNIFHVKGNPDAECVPKYEFCLFAEKECCGNCTCYGVCIPTNPVSINLHIELKMESWKKFGVVLVTMALVLATTLPPMATAARKEAVALLVDSSSTTALANIFDVKGKPDANCIPKYEFCLFAKKECCGNCTCFGLCIPV</sequence>
<comment type="caution">
    <text evidence="2">The sequence shown here is derived from an EMBL/GenBank/DDBJ whole genome shotgun (WGS) entry which is preliminary data.</text>
</comment>
<evidence type="ECO:0000256" key="1">
    <source>
        <dbReference type="SAM" id="SignalP"/>
    </source>
</evidence>
<protein>
    <submittedName>
        <fullName evidence="2">Uncharacterized protein</fullName>
    </submittedName>
</protein>
<evidence type="ECO:0000313" key="2">
    <source>
        <dbReference type="EMBL" id="MBA0616293.1"/>
    </source>
</evidence>
<dbReference type="AlphaFoldDB" id="A0A7J8RRP4"/>
<proteinExistence type="predicted"/>
<reference evidence="2 3" key="1">
    <citation type="journal article" date="2019" name="Genome Biol. Evol.">
        <title>Insights into the evolution of the New World diploid cottons (Gossypium, subgenus Houzingenia) based on genome sequencing.</title>
        <authorList>
            <person name="Grover C.E."/>
            <person name="Arick M.A. 2nd"/>
            <person name="Thrash A."/>
            <person name="Conover J.L."/>
            <person name="Sanders W.S."/>
            <person name="Peterson D.G."/>
            <person name="Frelichowski J.E."/>
            <person name="Scheffler J.A."/>
            <person name="Scheffler B.E."/>
            <person name="Wendel J.F."/>
        </authorList>
    </citation>
    <scope>NUCLEOTIDE SEQUENCE [LARGE SCALE GENOMIC DNA]</scope>
    <source>
        <strain evidence="2">27</strain>
        <tissue evidence="2">Leaf</tissue>
    </source>
</reference>
<feature type="chain" id="PRO_5029496549" evidence="1">
    <location>
        <begin position="29"/>
        <end position="186"/>
    </location>
</feature>
<accession>A0A7J8RRP4</accession>
<dbReference type="EMBL" id="JABFAC010000006">
    <property type="protein sequence ID" value="MBA0616293.1"/>
    <property type="molecule type" value="Genomic_DNA"/>
</dbReference>
<keyword evidence="3" id="KW-1185">Reference proteome</keyword>